<dbReference type="AlphaFoldDB" id="A0A0C2BGU1"/>
<keyword evidence="3" id="KW-1185">Reference proteome</keyword>
<proteinExistence type="predicted"/>
<organism evidence="2 3">
    <name type="scientific">Ancylostoma duodenale</name>
    <dbReference type="NCBI Taxonomy" id="51022"/>
    <lineage>
        <taxon>Eukaryota</taxon>
        <taxon>Metazoa</taxon>
        <taxon>Ecdysozoa</taxon>
        <taxon>Nematoda</taxon>
        <taxon>Chromadorea</taxon>
        <taxon>Rhabditida</taxon>
        <taxon>Rhabditina</taxon>
        <taxon>Rhabditomorpha</taxon>
        <taxon>Strongyloidea</taxon>
        <taxon>Ancylostomatidae</taxon>
        <taxon>Ancylostomatinae</taxon>
        <taxon>Ancylostoma</taxon>
    </lineage>
</organism>
<dbReference type="Proteomes" id="UP000054047">
    <property type="component" value="Unassembled WGS sequence"/>
</dbReference>
<accession>A0A0C2BGU1</accession>
<evidence type="ECO:0000313" key="3">
    <source>
        <dbReference type="Proteomes" id="UP000054047"/>
    </source>
</evidence>
<evidence type="ECO:0000313" key="2">
    <source>
        <dbReference type="EMBL" id="KIH42963.1"/>
    </source>
</evidence>
<gene>
    <name evidence="2" type="ORF">ANCDUO_27045</name>
</gene>
<evidence type="ECO:0000256" key="1">
    <source>
        <dbReference type="SAM" id="MobiDB-lite"/>
    </source>
</evidence>
<feature type="compositionally biased region" description="Basic and acidic residues" evidence="1">
    <location>
        <begin position="77"/>
        <end position="97"/>
    </location>
</feature>
<dbReference type="EMBL" id="KN790496">
    <property type="protein sequence ID" value="KIH42963.1"/>
    <property type="molecule type" value="Genomic_DNA"/>
</dbReference>
<feature type="region of interest" description="Disordered" evidence="1">
    <location>
        <begin position="61"/>
        <end position="97"/>
    </location>
</feature>
<dbReference type="OrthoDB" id="5834219at2759"/>
<name>A0A0C2BGU1_9BILA</name>
<feature type="non-terminal residue" evidence="2">
    <location>
        <position position="97"/>
    </location>
</feature>
<reference evidence="2 3" key="1">
    <citation type="submission" date="2013-12" db="EMBL/GenBank/DDBJ databases">
        <title>Draft genome of the parsitic nematode Ancylostoma duodenale.</title>
        <authorList>
            <person name="Mitreva M."/>
        </authorList>
    </citation>
    <scope>NUCLEOTIDE SEQUENCE [LARGE SCALE GENOMIC DNA]</scope>
    <source>
        <strain evidence="2 3">Zhejiang</strain>
    </source>
</reference>
<sequence>MPGCTPPRNNTVCRASFSRRYLAYAHVKEAHSKVGHVDPLDHGRELREEYRALLEVCFPGASSRRKNQSPQSIGYELHGDRGRDAGDDGEHETTEQS</sequence>
<protein>
    <submittedName>
        <fullName evidence="2">Uncharacterized protein</fullName>
    </submittedName>
</protein>